<comment type="caution">
    <text evidence="2">The sequence shown here is derived from an EMBL/GenBank/DDBJ whole genome shotgun (WGS) entry which is preliminary data.</text>
</comment>
<sequence length="143" mass="15452">MWRKPAAWSEENAWTTLVDSSLRVALSVEAAPKVFRRVLGHWTGCGLLMGGLGLTVGKSAMNDPSVEDCCHRNTCYFGSRMSCIYPDKQPHSSLIWSHIAPITTFQPPPTPASAKPSQATDSDSSALTTCSVKTVGMALKTRP</sequence>
<accession>A0A9Q1ESQ8</accession>
<name>A0A9Q1ESQ8_SYNKA</name>
<dbReference type="EMBL" id="JAINUF010000013">
    <property type="protein sequence ID" value="KAJ8344282.1"/>
    <property type="molecule type" value="Genomic_DNA"/>
</dbReference>
<proteinExistence type="predicted"/>
<reference evidence="2" key="1">
    <citation type="journal article" date="2023" name="Science">
        <title>Genome structures resolve the early diversification of teleost fishes.</title>
        <authorList>
            <person name="Parey E."/>
            <person name="Louis A."/>
            <person name="Montfort J."/>
            <person name="Bouchez O."/>
            <person name="Roques C."/>
            <person name="Iampietro C."/>
            <person name="Lluch J."/>
            <person name="Castinel A."/>
            <person name="Donnadieu C."/>
            <person name="Desvignes T."/>
            <person name="Floi Bucao C."/>
            <person name="Jouanno E."/>
            <person name="Wen M."/>
            <person name="Mejri S."/>
            <person name="Dirks R."/>
            <person name="Jansen H."/>
            <person name="Henkel C."/>
            <person name="Chen W.J."/>
            <person name="Zahm M."/>
            <person name="Cabau C."/>
            <person name="Klopp C."/>
            <person name="Thompson A.W."/>
            <person name="Robinson-Rechavi M."/>
            <person name="Braasch I."/>
            <person name="Lecointre G."/>
            <person name="Bobe J."/>
            <person name="Postlethwait J.H."/>
            <person name="Berthelot C."/>
            <person name="Roest Crollius H."/>
            <person name="Guiguen Y."/>
        </authorList>
    </citation>
    <scope>NUCLEOTIDE SEQUENCE</scope>
    <source>
        <strain evidence="2">WJC10195</strain>
    </source>
</reference>
<evidence type="ECO:0000313" key="2">
    <source>
        <dbReference type="EMBL" id="KAJ8344282.1"/>
    </source>
</evidence>
<gene>
    <name evidence="2" type="ORF">SKAU_G00316110</name>
</gene>
<evidence type="ECO:0000313" key="3">
    <source>
        <dbReference type="Proteomes" id="UP001152622"/>
    </source>
</evidence>
<keyword evidence="3" id="KW-1185">Reference proteome</keyword>
<feature type="compositionally biased region" description="Polar residues" evidence="1">
    <location>
        <begin position="115"/>
        <end position="126"/>
    </location>
</feature>
<feature type="region of interest" description="Disordered" evidence="1">
    <location>
        <begin position="106"/>
        <end position="126"/>
    </location>
</feature>
<dbReference type="Proteomes" id="UP001152622">
    <property type="component" value="Chromosome 13"/>
</dbReference>
<dbReference type="AlphaFoldDB" id="A0A9Q1ESQ8"/>
<protein>
    <submittedName>
        <fullName evidence="2">Uncharacterized protein</fullName>
    </submittedName>
</protein>
<organism evidence="2 3">
    <name type="scientific">Synaphobranchus kaupii</name>
    <name type="common">Kaup's arrowtooth eel</name>
    <dbReference type="NCBI Taxonomy" id="118154"/>
    <lineage>
        <taxon>Eukaryota</taxon>
        <taxon>Metazoa</taxon>
        <taxon>Chordata</taxon>
        <taxon>Craniata</taxon>
        <taxon>Vertebrata</taxon>
        <taxon>Euteleostomi</taxon>
        <taxon>Actinopterygii</taxon>
        <taxon>Neopterygii</taxon>
        <taxon>Teleostei</taxon>
        <taxon>Anguilliformes</taxon>
        <taxon>Synaphobranchidae</taxon>
        <taxon>Synaphobranchus</taxon>
    </lineage>
</organism>
<evidence type="ECO:0000256" key="1">
    <source>
        <dbReference type="SAM" id="MobiDB-lite"/>
    </source>
</evidence>